<dbReference type="EMBL" id="GIFC01015044">
    <property type="protein sequence ID" value="MXU97127.1"/>
    <property type="molecule type" value="Transcribed_RNA"/>
</dbReference>
<reference evidence="2" key="1">
    <citation type="submission" date="2019-12" db="EMBL/GenBank/DDBJ databases">
        <title>An insight into the sialome of adult female Ixodes ricinus ticks feeding for 6 days.</title>
        <authorList>
            <person name="Perner J."/>
            <person name="Ribeiro J.M.C."/>
        </authorList>
    </citation>
    <scope>NUCLEOTIDE SEQUENCE</scope>
    <source>
        <strain evidence="2">Semi-engorged</strain>
        <tissue evidence="2">Salivary glands</tissue>
    </source>
</reference>
<feature type="signal peptide" evidence="1">
    <location>
        <begin position="1"/>
        <end position="19"/>
    </location>
</feature>
<organism evidence="2">
    <name type="scientific">Ixodes ricinus</name>
    <name type="common">Common tick</name>
    <name type="synonym">Acarus ricinus</name>
    <dbReference type="NCBI Taxonomy" id="34613"/>
    <lineage>
        <taxon>Eukaryota</taxon>
        <taxon>Metazoa</taxon>
        <taxon>Ecdysozoa</taxon>
        <taxon>Arthropoda</taxon>
        <taxon>Chelicerata</taxon>
        <taxon>Arachnida</taxon>
        <taxon>Acari</taxon>
        <taxon>Parasitiformes</taxon>
        <taxon>Ixodida</taxon>
        <taxon>Ixodoidea</taxon>
        <taxon>Ixodidae</taxon>
        <taxon>Ixodinae</taxon>
        <taxon>Ixodes</taxon>
    </lineage>
</organism>
<dbReference type="AlphaFoldDB" id="A0A6B0V4Q1"/>
<proteinExistence type="predicted"/>
<name>A0A6B0V4Q1_IXORI</name>
<evidence type="ECO:0000256" key="1">
    <source>
        <dbReference type="SAM" id="SignalP"/>
    </source>
</evidence>
<protein>
    <submittedName>
        <fullName evidence="2">Putative lipocalin</fullName>
    </submittedName>
</protein>
<evidence type="ECO:0000313" key="2">
    <source>
        <dbReference type="EMBL" id="MXU97127.1"/>
    </source>
</evidence>
<sequence>MRLLIGVLALASLTFCLVAEQRQKPPKKRDLGAPKNISIAYLLDNNNFTTEDTKPNSEVQKWLKTVQKKAQQDFRKEFQVKIKFRITDINITDSDLAQKIRYWSSDYLIHAGTYLGYLKQYYFKRAKQDNTENPDIICVLTKYRMYDEDEVDYLDNLPSQKITGTVCFLYICIQAYFKHHTLCATMVPMLLTYVPGKANKTGELLSKLVQKSATSENVTSWEEYLKTCDKAKKKGRNTKSLRTSRRFQ</sequence>
<accession>A0A6B0V4Q1</accession>
<feature type="chain" id="PRO_5025538829" evidence="1">
    <location>
        <begin position="20"/>
        <end position="248"/>
    </location>
</feature>
<keyword evidence="1" id="KW-0732">Signal</keyword>